<organism evidence="2 3">
    <name type="scientific">Necator americanus</name>
    <name type="common">Human hookworm</name>
    <dbReference type="NCBI Taxonomy" id="51031"/>
    <lineage>
        <taxon>Eukaryota</taxon>
        <taxon>Metazoa</taxon>
        <taxon>Ecdysozoa</taxon>
        <taxon>Nematoda</taxon>
        <taxon>Chromadorea</taxon>
        <taxon>Rhabditida</taxon>
        <taxon>Rhabditina</taxon>
        <taxon>Rhabditomorpha</taxon>
        <taxon>Strongyloidea</taxon>
        <taxon>Ancylostomatidae</taxon>
        <taxon>Bunostominae</taxon>
        <taxon>Necator</taxon>
    </lineage>
</organism>
<proteinExistence type="predicted"/>
<dbReference type="PANTHER" id="PTHR46060:SF2">
    <property type="entry name" value="HISTONE-LYSINE N-METHYLTRANSFERASE SETMAR"/>
    <property type="match status" value="1"/>
</dbReference>
<protein>
    <recommendedName>
        <fullName evidence="1">Helix-turn-helix domain-containing protein</fullName>
    </recommendedName>
</protein>
<evidence type="ECO:0000313" key="2">
    <source>
        <dbReference type="EMBL" id="KAK6748622.1"/>
    </source>
</evidence>
<dbReference type="InterPro" id="IPR036388">
    <property type="entry name" value="WH-like_DNA-bd_sf"/>
</dbReference>
<accession>A0ABR1DDR0</accession>
<dbReference type="Proteomes" id="UP001303046">
    <property type="component" value="Unassembled WGS sequence"/>
</dbReference>
<keyword evidence="3" id="KW-1185">Reference proteome</keyword>
<dbReference type="InterPro" id="IPR058912">
    <property type="entry name" value="HTH_animal"/>
</dbReference>
<feature type="domain" description="Helix-turn-helix" evidence="1">
    <location>
        <begin position="28"/>
        <end position="77"/>
    </location>
</feature>
<name>A0ABR1DDR0_NECAM</name>
<dbReference type="InterPro" id="IPR052709">
    <property type="entry name" value="Transposase-MT_Hybrid"/>
</dbReference>
<dbReference type="Gene3D" id="1.10.10.10">
    <property type="entry name" value="Winged helix-like DNA-binding domain superfamily/Winged helix DNA-binding domain"/>
    <property type="match status" value="1"/>
</dbReference>
<evidence type="ECO:0000313" key="3">
    <source>
        <dbReference type="Proteomes" id="UP001303046"/>
    </source>
</evidence>
<dbReference type="EMBL" id="JAVFWL010000004">
    <property type="protein sequence ID" value="KAK6748622.1"/>
    <property type="molecule type" value="Genomic_DNA"/>
</dbReference>
<dbReference type="PANTHER" id="PTHR46060">
    <property type="entry name" value="MARINER MOS1 TRANSPOSASE-LIKE PROTEIN"/>
    <property type="match status" value="1"/>
</dbReference>
<gene>
    <name evidence="2" type="primary">Necator_chrIV.g14611</name>
    <name evidence="2" type="ORF">RB195_001316</name>
</gene>
<sequence>MLYLNAQIKLHNGIASVEWYRKESSRIILINATSAHPIGMKKAIIRNMVKTAMCTADREREKSLKLAIASSNGYMKSKSNTQSRTTRCEDVILRSQCYKWFQRFENGSESLKDEEHRRRPQVIDDELLKKAIESDPTQTTRKLALEFGCSNSTVDEHLHTIGNTNGAANGFLIS</sequence>
<evidence type="ECO:0000259" key="1">
    <source>
        <dbReference type="Pfam" id="PF26215"/>
    </source>
</evidence>
<comment type="caution">
    <text evidence="2">The sequence shown here is derived from an EMBL/GenBank/DDBJ whole genome shotgun (WGS) entry which is preliminary data.</text>
</comment>
<dbReference type="Pfam" id="PF26215">
    <property type="entry name" value="HTH_animal"/>
    <property type="match status" value="1"/>
</dbReference>
<reference evidence="2 3" key="1">
    <citation type="submission" date="2023-08" db="EMBL/GenBank/DDBJ databases">
        <title>A Necator americanus chromosomal reference genome.</title>
        <authorList>
            <person name="Ilik V."/>
            <person name="Petrzelkova K.J."/>
            <person name="Pardy F."/>
            <person name="Fuh T."/>
            <person name="Niatou-Singa F.S."/>
            <person name="Gouil Q."/>
            <person name="Baker L."/>
            <person name="Ritchie M.E."/>
            <person name="Jex A.R."/>
            <person name="Gazzola D."/>
            <person name="Li H."/>
            <person name="Toshio Fujiwara R."/>
            <person name="Zhan B."/>
            <person name="Aroian R.V."/>
            <person name="Pafco B."/>
            <person name="Schwarz E.M."/>
        </authorList>
    </citation>
    <scope>NUCLEOTIDE SEQUENCE [LARGE SCALE GENOMIC DNA]</scope>
    <source>
        <strain evidence="2 3">Aroian</strain>
        <tissue evidence="2">Whole animal</tissue>
    </source>
</reference>